<reference evidence="3" key="1">
    <citation type="submission" date="2021-05" db="EMBL/GenBank/DDBJ databases">
        <title>The genome of the haptophyte Pavlova lutheri (Diacronema luteri, Pavlovales) - a model for lipid biosynthesis in eukaryotic algae.</title>
        <authorList>
            <person name="Hulatt C.J."/>
            <person name="Posewitz M.C."/>
        </authorList>
    </citation>
    <scope>NUCLEOTIDE SEQUENCE</scope>
    <source>
        <strain evidence="3">NIVA-4/92</strain>
    </source>
</reference>
<accession>A0A8J6C4S3</accession>
<feature type="compositionally biased region" description="Gly residues" evidence="1">
    <location>
        <begin position="70"/>
        <end position="93"/>
    </location>
</feature>
<keyword evidence="2" id="KW-1133">Transmembrane helix</keyword>
<evidence type="ECO:0000256" key="2">
    <source>
        <dbReference type="SAM" id="Phobius"/>
    </source>
</evidence>
<feature type="compositionally biased region" description="Polar residues" evidence="1">
    <location>
        <begin position="220"/>
        <end position="230"/>
    </location>
</feature>
<dbReference type="AlphaFoldDB" id="A0A8J6C4S3"/>
<evidence type="ECO:0000313" key="3">
    <source>
        <dbReference type="EMBL" id="KAG8460464.1"/>
    </source>
</evidence>
<proteinExistence type="predicted"/>
<gene>
    <name evidence="3" type="ORF">KFE25_013114</name>
</gene>
<feature type="compositionally biased region" description="Basic and acidic residues" evidence="1">
    <location>
        <begin position="140"/>
        <end position="152"/>
    </location>
</feature>
<keyword evidence="2" id="KW-0472">Membrane</keyword>
<sequence>MSILLVRAGSVATQSQIDVPKSDARTPSQIAARLSRFLADNMTLFEELVGAKVVPGQMQVTFEMAESSGGASGSSSGGGGGGGGGNGGGGGGKAQPPGGPDPFEDGALSVALVVGVSVAAGCVCLVCVGALAFFARTERARAKVRRDDEQRQQRSAGRARARSRSRSRSRSPADGRDVTITVRGAHAPPPREGASTQAEGSRRGRLAAAFTAFKPRRPSVATSTRGGAGQ</sequence>
<organism evidence="3 4">
    <name type="scientific">Diacronema lutheri</name>
    <name type="common">Unicellular marine alga</name>
    <name type="synonym">Monochrysis lutheri</name>
    <dbReference type="NCBI Taxonomy" id="2081491"/>
    <lineage>
        <taxon>Eukaryota</taxon>
        <taxon>Haptista</taxon>
        <taxon>Haptophyta</taxon>
        <taxon>Pavlovophyceae</taxon>
        <taxon>Pavlovales</taxon>
        <taxon>Pavlovaceae</taxon>
        <taxon>Diacronema</taxon>
    </lineage>
</organism>
<feature type="compositionally biased region" description="Basic residues" evidence="1">
    <location>
        <begin position="157"/>
        <end position="169"/>
    </location>
</feature>
<name>A0A8J6C4S3_DIALT</name>
<keyword evidence="2" id="KW-0812">Transmembrane</keyword>
<dbReference type="EMBL" id="JAGTXO010000032">
    <property type="protein sequence ID" value="KAG8460464.1"/>
    <property type="molecule type" value="Genomic_DNA"/>
</dbReference>
<feature type="region of interest" description="Disordered" evidence="1">
    <location>
        <begin position="65"/>
        <end position="102"/>
    </location>
</feature>
<feature type="region of interest" description="Disordered" evidence="1">
    <location>
        <begin position="140"/>
        <end position="230"/>
    </location>
</feature>
<evidence type="ECO:0000313" key="4">
    <source>
        <dbReference type="Proteomes" id="UP000751190"/>
    </source>
</evidence>
<dbReference type="Proteomes" id="UP000751190">
    <property type="component" value="Unassembled WGS sequence"/>
</dbReference>
<protein>
    <submittedName>
        <fullName evidence="3">Uncharacterized protein</fullName>
    </submittedName>
</protein>
<feature type="transmembrane region" description="Helical" evidence="2">
    <location>
        <begin position="107"/>
        <end position="135"/>
    </location>
</feature>
<keyword evidence="4" id="KW-1185">Reference proteome</keyword>
<evidence type="ECO:0000256" key="1">
    <source>
        <dbReference type="SAM" id="MobiDB-lite"/>
    </source>
</evidence>
<comment type="caution">
    <text evidence="3">The sequence shown here is derived from an EMBL/GenBank/DDBJ whole genome shotgun (WGS) entry which is preliminary data.</text>
</comment>